<feature type="compositionally biased region" description="Polar residues" evidence="5">
    <location>
        <begin position="849"/>
        <end position="859"/>
    </location>
</feature>
<dbReference type="GO" id="GO:0017017">
    <property type="term" value="F:MAP kinase tyrosine/serine/threonine phosphatase activity"/>
    <property type="evidence" value="ECO:0007669"/>
    <property type="project" value="TreeGrafter"/>
</dbReference>
<feature type="region of interest" description="Disordered" evidence="5">
    <location>
        <begin position="947"/>
        <end position="977"/>
    </location>
</feature>
<feature type="region of interest" description="Disordered" evidence="5">
    <location>
        <begin position="1268"/>
        <end position="1363"/>
    </location>
</feature>
<keyword evidence="4" id="KW-0904">Protein phosphatase</keyword>
<feature type="compositionally biased region" description="Low complexity" evidence="5">
    <location>
        <begin position="1960"/>
        <end position="1969"/>
    </location>
</feature>
<dbReference type="Gene3D" id="3.90.190.10">
    <property type="entry name" value="Protein tyrosine phosphatase superfamily"/>
    <property type="match status" value="1"/>
</dbReference>
<dbReference type="SUPFAM" id="SSF52799">
    <property type="entry name" value="(Phosphotyrosine protein) phosphatases II"/>
    <property type="match status" value="1"/>
</dbReference>
<feature type="compositionally biased region" description="Low complexity" evidence="5">
    <location>
        <begin position="438"/>
        <end position="449"/>
    </location>
</feature>
<evidence type="ECO:0000313" key="9">
    <source>
        <dbReference type="Proteomes" id="UP000241890"/>
    </source>
</evidence>
<feature type="region of interest" description="Disordered" evidence="5">
    <location>
        <begin position="1187"/>
        <end position="1254"/>
    </location>
</feature>
<accession>A0A2R5G098</accession>
<dbReference type="InterPro" id="IPR029021">
    <property type="entry name" value="Prot-tyrosine_phosphatase-like"/>
</dbReference>
<dbReference type="InParanoid" id="A0A2R5G098"/>
<evidence type="ECO:0000259" key="6">
    <source>
        <dbReference type="PROSITE" id="PS50054"/>
    </source>
</evidence>
<dbReference type="GO" id="GO:0008330">
    <property type="term" value="F:protein tyrosine/threonine phosphatase activity"/>
    <property type="evidence" value="ECO:0007669"/>
    <property type="project" value="TreeGrafter"/>
</dbReference>
<evidence type="ECO:0000256" key="1">
    <source>
        <dbReference type="ARBA" id="ARBA00008601"/>
    </source>
</evidence>
<feature type="compositionally biased region" description="Polar residues" evidence="5">
    <location>
        <begin position="1320"/>
        <end position="1335"/>
    </location>
</feature>
<protein>
    <recommendedName>
        <fullName evidence="2">protein-tyrosine-phosphatase</fullName>
        <ecNumber evidence="2">3.1.3.48</ecNumber>
    </recommendedName>
</protein>
<dbReference type="PANTHER" id="PTHR10159">
    <property type="entry name" value="DUAL SPECIFICITY PROTEIN PHOSPHATASE"/>
    <property type="match status" value="1"/>
</dbReference>
<dbReference type="PROSITE" id="PS00383">
    <property type="entry name" value="TYR_PHOSPHATASE_1"/>
    <property type="match status" value="1"/>
</dbReference>
<reference evidence="8 9" key="1">
    <citation type="submission" date="2017-12" db="EMBL/GenBank/DDBJ databases">
        <title>Sequencing, de novo assembly and annotation of complete genome of a new Thraustochytrid species, strain FCC1311.</title>
        <authorList>
            <person name="Sedici K."/>
            <person name="Godart F."/>
            <person name="Aiese Cigliano R."/>
            <person name="Sanseverino W."/>
            <person name="Barakat M."/>
            <person name="Ortet P."/>
            <person name="Marechal E."/>
            <person name="Cagnac O."/>
            <person name="Amato A."/>
        </authorList>
    </citation>
    <scope>NUCLEOTIDE SEQUENCE [LARGE SCALE GENOMIC DNA]</scope>
</reference>
<feature type="region of interest" description="Disordered" evidence="5">
    <location>
        <begin position="1944"/>
        <end position="1980"/>
    </location>
</feature>
<comment type="caution">
    <text evidence="8">The sequence shown here is derived from an EMBL/GenBank/DDBJ whole genome shotgun (WGS) entry which is preliminary data.</text>
</comment>
<dbReference type="PROSITE" id="PS50096">
    <property type="entry name" value="IQ"/>
    <property type="match status" value="1"/>
</dbReference>
<feature type="compositionally biased region" description="Polar residues" evidence="5">
    <location>
        <begin position="1273"/>
        <end position="1290"/>
    </location>
</feature>
<feature type="region of interest" description="Disordered" evidence="5">
    <location>
        <begin position="280"/>
        <end position="319"/>
    </location>
</feature>
<evidence type="ECO:0000256" key="4">
    <source>
        <dbReference type="ARBA" id="ARBA00022912"/>
    </source>
</evidence>
<dbReference type="GO" id="GO:0033550">
    <property type="term" value="F:MAP kinase tyrosine phosphatase activity"/>
    <property type="evidence" value="ECO:0007669"/>
    <property type="project" value="TreeGrafter"/>
</dbReference>
<dbReference type="PROSITE" id="PS50054">
    <property type="entry name" value="TYR_PHOSPHATASE_DUAL"/>
    <property type="match status" value="1"/>
</dbReference>
<keyword evidence="3" id="KW-0378">Hydrolase</keyword>
<feature type="compositionally biased region" description="Polar residues" evidence="5">
    <location>
        <begin position="561"/>
        <end position="570"/>
    </location>
</feature>
<dbReference type="InterPro" id="IPR016130">
    <property type="entry name" value="Tyr_Pase_AS"/>
</dbReference>
<dbReference type="GO" id="GO:0043409">
    <property type="term" value="P:negative regulation of MAPK cascade"/>
    <property type="evidence" value="ECO:0007669"/>
    <property type="project" value="TreeGrafter"/>
</dbReference>
<feature type="compositionally biased region" description="Basic and acidic residues" evidence="5">
    <location>
        <begin position="1493"/>
        <end position="1509"/>
    </location>
</feature>
<evidence type="ECO:0000256" key="2">
    <source>
        <dbReference type="ARBA" id="ARBA00013064"/>
    </source>
</evidence>
<dbReference type="InterPro" id="IPR000340">
    <property type="entry name" value="Dual-sp_phosphatase_cat-dom"/>
</dbReference>
<feature type="compositionally biased region" description="Polar residues" evidence="5">
    <location>
        <begin position="499"/>
        <end position="509"/>
    </location>
</feature>
<feature type="region of interest" description="Disordered" evidence="5">
    <location>
        <begin position="606"/>
        <end position="659"/>
    </location>
</feature>
<feature type="compositionally biased region" description="Polar residues" evidence="5">
    <location>
        <begin position="1420"/>
        <end position="1430"/>
    </location>
</feature>
<feature type="compositionally biased region" description="Low complexity" evidence="5">
    <location>
        <begin position="1482"/>
        <end position="1492"/>
    </location>
</feature>
<feature type="domain" description="Tyrosine-protein phosphatase" evidence="6">
    <location>
        <begin position="58"/>
        <end position="203"/>
    </location>
</feature>
<gene>
    <name evidence="8" type="ORF">FCC1311_006652</name>
</gene>
<feature type="compositionally biased region" description="Low complexity" evidence="5">
    <location>
        <begin position="510"/>
        <end position="526"/>
    </location>
</feature>
<dbReference type="CDD" id="cd14498">
    <property type="entry name" value="DSP"/>
    <property type="match status" value="1"/>
</dbReference>
<feature type="region of interest" description="Disordered" evidence="5">
    <location>
        <begin position="1997"/>
        <end position="2071"/>
    </location>
</feature>
<dbReference type="InterPro" id="IPR000387">
    <property type="entry name" value="Tyr_Pase_dom"/>
</dbReference>
<proteinExistence type="inferred from homology"/>
<dbReference type="OrthoDB" id="10252009at2759"/>
<feature type="compositionally biased region" description="Low complexity" evidence="5">
    <location>
        <begin position="2030"/>
        <end position="2040"/>
    </location>
</feature>
<evidence type="ECO:0000256" key="5">
    <source>
        <dbReference type="SAM" id="MobiDB-lite"/>
    </source>
</evidence>
<feature type="compositionally biased region" description="Low complexity" evidence="5">
    <location>
        <begin position="879"/>
        <end position="890"/>
    </location>
</feature>
<evidence type="ECO:0000313" key="8">
    <source>
        <dbReference type="EMBL" id="GBG24447.1"/>
    </source>
</evidence>
<comment type="similarity">
    <text evidence="1">Belongs to the protein-tyrosine phosphatase family. Non-receptor class dual specificity subfamily.</text>
</comment>
<feature type="region of interest" description="Disordered" evidence="5">
    <location>
        <begin position="990"/>
        <end position="1024"/>
    </location>
</feature>
<dbReference type="EC" id="3.1.3.48" evidence="2"/>
<feature type="compositionally biased region" description="Polar residues" evidence="5">
    <location>
        <begin position="418"/>
        <end position="432"/>
    </location>
</feature>
<feature type="domain" description="Tyrosine specific protein phosphatases" evidence="7">
    <location>
        <begin position="125"/>
        <end position="195"/>
    </location>
</feature>
<organism evidence="8 9">
    <name type="scientific">Hondaea fermentalgiana</name>
    <dbReference type="NCBI Taxonomy" id="2315210"/>
    <lineage>
        <taxon>Eukaryota</taxon>
        <taxon>Sar</taxon>
        <taxon>Stramenopiles</taxon>
        <taxon>Bigyra</taxon>
        <taxon>Labyrinthulomycetes</taxon>
        <taxon>Thraustochytrida</taxon>
        <taxon>Thraustochytriidae</taxon>
        <taxon>Hondaea</taxon>
    </lineage>
</organism>
<feature type="compositionally biased region" description="Polar residues" evidence="5">
    <location>
        <begin position="955"/>
        <end position="974"/>
    </location>
</feature>
<dbReference type="EMBL" id="BEYU01000006">
    <property type="protein sequence ID" value="GBG24447.1"/>
    <property type="molecule type" value="Genomic_DNA"/>
</dbReference>
<dbReference type="Proteomes" id="UP000241890">
    <property type="component" value="Unassembled WGS sequence"/>
</dbReference>
<feature type="region of interest" description="Disordered" evidence="5">
    <location>
        <begin position="847"/>
        <end position="866"/>
    </location>
</feature>
<sequence>MAAAITGKESASASAAAAAAVDAADAADTAANTTTGQDAVQDAVSGAVELTGGLEDTGKLDEIIPGKLFLSSMLEAGNEELLKSKGITHVLTVGNGMPALFRESFSYQIVRVDDTPEAFILGELENALSFIDQAFEQQGRVLVHCEGGVSRSATICAAYVMYAEDPHPTAAEVIERLQSIRSQVSPNLGFREQLELFEHLGCDPDLSRPEAAARISEFLGKQTPRTQATRTALNQVLFETPPDNYNYELETSSKASHFISTILQEQSALQSVRSKKKKQLIHATSADDAALTERSEVPMKRSQSNLDADPSPADSLAGNVQPKLVSLPSVDEDAAMDAHADLNEAGPPLLGANGQVADEQILQHLAMEDPFSSHDHEEHPLQSKWVSARLMSISGTSLDDETSSSLSGNGRETPPPTSNSAALKQASNSSTSHHGHGPSRSSTSTPLLSAGDTGSESTSAGANAKATGTSDGNADDGDCSSATGTSVLQGARNRPVLQRHQSSGTVATFSSMRSSSSSSSASSTPSGLEGRSFGTDAAAPGANPKRRVSPVLAGMSHDDNTPGNRNTHQGSLRRFRTSSSTIYSIDMDLINMEAAAEAAAQGELTSSSAKAETLSGVDREPHSSNAAAHGTPRPVSPAPGSASQEKSAEVDPESEDKTAATNVVGKVLMGYAMTPTDEQIVSHWLAHKPKGIAAGNAFKGLRQALRMMRRFVCNPEGIDDPSAMGLAGLQRSLQHVGGVLEKFTGFPIHSPEFMRLLQRDTGLDTILANLDAEYKHALDEVRQCTSTKLGEVSLSLATPSAKDNLTALAAAASAATAATAAAAAETENDEVSASNAARRGSIDLEMLRPSSSFNGTSASGVHRRQRSAREEINIAALLSSPESPHSGSFSMRGSADEGSPHSSLLPSPPKIQTQEDSDDDLLASPPGASLLACDAAAPPKVRFAVGTRTPGRPLSVSTAAPNATGSPTLTNASGKSRRPIREMPQLDIINDAPDPSGDLAGSTLGTGAGKPRPTYMEVAGRQKRHRRRRSATIDLLLLLAKLGLRRENTMTVSDSAYRQFSQLLEGGAREKAALENLDQSSAVELLGYLESFPPNIKCDARIQRLGQVCAARLVLMVAEDTASEICDQLLVQPQVTGHVRDVATYAMHFSSALIGTQMSILRRARQDSASTKLTAAFRGSRVRKELANSKRAAERIQSWRRKIREENPRSSSTRDLTTDASSPKADVSGPRSPVSAPLSGPPPSPSGALSPGLSSLSTQMLDIAADGTVRSGRGSTRPVSCREGTTQQQARRSRLSPQSHSSCSVSSAGSTSVASPRAQVLQQSRRASNLRSWQSHDPGPDGTVSRSPERSKSPSNGWQGTGSRVQNTVLFTLDCANAATAKMSSLLRRARHDRERRGARGHSVIEGSGGADDNEGGNGRTSSPSRQFWRSSRRGANEGANRRRSEICSDEERSTDEEGASSSDNLSMASVGGELDPSAQDSGSGSRLLSRGTIDRFVRTMDSRPERARVSKSLRGETSTYFGGSHDSPASLTALHVAQQGGPGPEPLGAPMPLSSPDCMSPDADDFAPKRSSSISGGVASGPDGLAVSAATMVIPADNPSTGMSFAVSGVGPLAVSRAIESVAQQHGSSATVAPGISPNRLVNAEVASMTSSNSASASVYSAFYLGNGDGNRSGDVLSRPVNPVHALQGLLRHLVRVVTSEARRNMSEAYSMQQSLQQLQQHAKNLRAVHPRICVADNEQRPGLASLPKASRELSRWLKLHPQGFGQNQTPYVFDFELRVLAFFPPCEMDTALQPPDDTSAKFRKILSTVFNLMPCDDEALLDLTETATLSQHASAGYAITTSLFYIDKLGDASTDYMHSHHLGDEREGTYGTVAAGYVRYSPEDDRYVFTEESGHYGSRWTLPGTRQSLRKFMQESNLQNSYFLKPFYRQPDHTKEKTSITQLFGPDAGDSLPPAPPVASSAPPSSSQDTVPATVSVSAQRQAPVEVKAATAAATSAVVENVPTSSNEENGGGPENAVTKQAVAGENAVDLDAGGDANADGDADGDSKDEGGNDGDGSGSDWDFSDGDD</sequence>
<feature type="compositionally biased region" description="Low complexity" evidence="5">
    <location>
        <begin position="1296"/>
        <end position="1315"/>
    </location>
</feature>
<feature type="compositionally biased region" description="Polar residues" evidence="5">
    <location>
        <begin position="1353"/>
        <end position="1363"/>
    </location>
</feature>
<dbReference type="InterPro" id="IPR020422">
    <property type="entry name" value="TYR_PHOSPHATASE_DUAL_dom"/>
</dbReference>
<feature type="region of interest" description="Disordered" evidence="5">
    <location>
        <begin position="1386"/>
        <end position="1579"/>
    </location>
</feature>
<dbReference type="GO" id="GO:0005737">
    <property type="term" value="C:cytoplasm"/>
    <property type="evidence" value="ECO:0007669"/>
    <property type="project" value="TreeGrafter"/>
</dbReference>
<feature type="compositionally biased region" description="Polar residues" evidence="5">
    <location>
        <begin position="1970"/>
        <end position="1980"/>
    </location>
</feature>
<keyword evidence="9" id="KW-1185">Reference proteome</keyword>
<feature type="compositionally biased region" description="Basic and acidic residues" evidence="5">
    <location>
        <begin position="1440"/>
        <end position="1452"/>
    </location>
</feature>
<feature type="region of interest" description="Disordered" evidence="5">
    <location>
        <begin position="396"/>
        <end position="575"/>
    </location>
</feature>
<name>A0A2R5G098_9STRA</name>
<dbReference type="Pfam" id="PF00782">
    <property type="entry name" value="DSPc"/>
    <property type="match status" value="1"/>
</dbReference>
<feature type="compositionally biased region" description="Polar residues" evidence="5">
    <location>
        <begin position="1209"/>
        <end position="1221"/>
    </location>
</feature>
<evidence type="ECO:0000259" key="7">
    <source>
        <dbReference type="PROSITE" id="PS50056"/>
    </source>
</evidence>
<dbReference type="PROSITE" id="PS50056">
    <property type="entry name" value="TYR_PHOSPHATASE_2"/>
    <property type="match status" value="1"/>
</dbReference>
<evidence type="ECO:0000256" key="3">
    <source>
        <dbReference type="ARBA" id="ARBA00022801"/>
    </source>
</evidence>
<feature type="region of interest" description="Disordered" evidence="5">
    <location>
        <begin position="877"/>
        <end position="927"/>
    </location>
</feature>
<dbReference type="PANTHER" id="PTHR10159:SF519">
    <property type="entry name" value="DUAL SPECIFICITY PROTEIN PHOSPHATASE MPK3"/>
    <property type="match status" value="1"/>
</dbReference>
<dbReference type="SMART" id="SM00195">
    <property type="entry name" value="DSPc"/>
    <property type="match status" value="1"/>
</dbReference>
<feature type="compositionally biased region" description="Polar residues" evidence="5">
    <location>
        <begin position="452"/>
        <end position="472"/>
    </location>
</feature>